<gene>
    <name evidence="1" type="ORF">PACLA_8A034229</name>
</gene>
<dbReference type="GO" id="GO:0030246">
    <property type="term" value="F:carbohydrate binding"/>
    <property type="evidence" value="ECO:0007669"/>
    <property type="project" value="InterPro"/>
</dbReference>
<dbReference type="InterPro" id="IPR043159">
    <property type="entry name" value="Lectin_gal-bd_sf"/>
</dbReference>
<dbReference type="OrthoDB" id="1100386at2759"/>
<comment type="caution">
    <text evidence="1">The sequence shown here is derived from an EMBL/GenBank/DDBJ whole genome shotgun (WGS) entry which is preliminary data.</text>
</comment>
<dbReference type="AlphaFoldDB" id="A0A7D9DIJ1"/>
<dbReference type="InterPro" id="IPR000922">
    <property type="entry name" value="Lectin_gal-bd_dom"/>
</dbReference>
<evidence type="ECO:0000313" key="1">
    <source>
        <dbReference type="EMBL" id="CAB3986633.1"/>
    </source>
</evidence>
<dbReference type="EMBL" id="CACRXK020001047">
    <property type="protein sequence ID" value="CAB3986633.1"/>
    <property type="molecule type" value="Genomic_DNA"/>
</dbReference>
<keyword evidence="2" id="KW-1185">Reference proteome</keyword>
<dbReference type="Proteomes" id="UP001152795">
    <property type="component" value="Unassembled WGS sequence"/>
</dbReference>
<evidence type="ECO:0000313" key="2">
    <source>
        <dbReference type="Proteomes" id="UP001152795"/>
    </source>
</evidence>
<dbReference type="CDD" id="cd22823">
    <property type="entry name" value="Gal_Rha_Lectin"/>
    <property type="match status" value="1"/>
</dbReference>
<dbReference type="Pfam" id="PF02140">
    <property type="entry name" value="SUEL_Lectin"/>
    <property type="match status" value="1"/>
</dbReference>
<dbReference type="Gene3D" id="2.60.120.740">
    <property type="match status" value="1"/>
</dbReference>
<sequence>MARFGVAVIVFSLLVFSTDASEPPLVFCDGYDISQLAKCKDNHGIRVDSAKYGRDQDIMCQPDVKDENSTRICRMKDVHDIISPLCDGKQKCAPLTINTTNLGEVEKCPQNVKKYLIMHIECLTIKEPDDDKTQRPNVVEASKKETINILQHEKARTSTGILFQVQHDSSTSVKPVGLFILLVLGTFCSLYS</sequence>
<accession>A0A7D9DIJ1</accession>
<protein>
    <submittedName>
        <fullName evidence="1">Uncharacterized protein</fullName>
    </submittedName>
</protein>
<name>A0A7D9DIJ1_PARCT</name>
<organism evidence="1 2">
    <name type="scientific">Paramuricea clavata</name>
    <name type="common">Red gorgonian</name>
    <name type="synonym">Violescent sea-whip</name>
    <dbReference type="NCBI Taxonomy" id="317549"/>
    <lineage>
        <taxon>Eukaryota</taxon>
        <taxon>Metazoa</taxon>
        <taxon>Cnidaria</taxon>
        <taxon>Anthozoa</taxon>
        <taxon>Octocorallia</taxon>
        <taxon>Malacalcyonacea</taxon>
        <taxon>Plexauridae</taxon>
        <taxon>Paramuricea</taxon>
    </lineage>
</organism>
<proteinExistence type="predicted"/>
<reference evidence="1" key="1">
    <citation type="submission" date="2020-04" db="EMBL/GenBank/DDBJ databases">
        <authorList>
            <person name="Alioto T."/>
            <person name="Alioto T."/>
            <person name="Gomez Garrido J."/>
        </authorList>
    </citation>
    <scope>NUCLEOTIDE SEQUENCE</scope>
    <source>
        <strain evidence="1">A484AB</strain>
    </source>
</reference>